<dbReference type="EMBL" id="AP017903">
    <property type="protein sequence ID" value="BAX03429.1"/>
    <property type="molecule type" value="Genomic_DNA"/>
</dbReference>
<dbReference type="RefSeq" id="YP_010088152.1">
    <property type="nucleotide sequence ID" value="NC_055706.1"/>
</dbReference>
<accession>A0A1V1FIN6</accession>
<name>A0A1V1FIN6_9CAUD</name>
<protein>
    <submittedName>
        <fullName evidence="1">Uncharacterized protein</fullName>
    </submittedName>
</protein>
<dbReference type="Proteomes" id="UP000222295">
    <property type="component" value="Segment"/>
</dbReference>
<dbReference type="KEGG" id="vg:65105586"/>
<organism evidence="1 2">
    <name type="scientific">Azobacteroides phage ProJPt-Bp1</name>
    <dbReference type="NCBI Taxonomy" id="1920526"/>
    <lineage>
        <taxon>Viruses</taxon>
        <taxon>Duplodnaviria</taxon>
        <taxon>Heunggongvirae</taxon>
        <taxon>Uroviricota</taxon>
        <taxon>Caudoviricetes</taxon>
        <taxon>Crassvirales</taxon>
        <taxon>Suoliviridae</taxon>
        <taxon>Dechshavirus</taxon>
        <taxon>Dechshavirus japanensis</taxon>
    </lineage>
</organism>
<evidence type="ECO:0000313" key="2">
    <source>
        <dbReference type="Proteomes" id="UP000222295"/>
    </source>
</evidence>
<keyword evidence="2" id="KW-1185">Reference proteome</keyword>
<evidence type="ECO:0000313" key="1">
    <source>
        <dbReference type="EMBL" id="BAX03429.1"/>
    </source>
</evidence>
<sequence>MISPYINDQLFIGTTYAQAGLQPYDFQNVATGISIIAPGEISIITADNMQTIRNSAGGLPDNTGRKFCFVMNIGKTPTTPEFIISPVFGNESPNPPGLRRALNIDFTLKQNVPLVTFVYSAPFITLLDDREYQYLIRFLVRTPEQKHQYIDIQVIYRVPTGGDQGPLIDKMVIAINNHPYIGEKVTAARAGNTLTITEKNDHITDFDINGKEKFKRFDCSVSIMRNDVYNPIFPKDERFVEQTVNLTRTPVEGLGNWQQVASDEIAYLGRSGITNTTEFPVVIPKPRTEKGERYSLVEVTSNAKYRDADCKVKEQRDRIKAYVKILAADTDPSDSWARLTRQLGTLININ</sequence>
<dbReference type="GeneID" id="65105586"/>
<proteinExistence type="predicted"/>
<reference evidence="1 2" key="1">
    <citation type="journal article" date="2017" name="Microbes Environ.">
        <title>Discovery and Complete Genome Sequence of a Bacteriophage from an Obligate Intracellular Symbiont of a Cellulolytic Protist in the Termite Gut.</title>
        <authorList>
            <person name="Pramono A.K."/>
            <person name="Kuwahara H."/>
            <person name="Itoh T."/>
            <person name="Toyoda A."/>
            <person name="Yamada A."/>
            <person name="Hongoh Y."/>
        </authorList>
    </citation>
    <scope>NUCLEOTIDE SEQUENCE [LARGE SCALE GENOMIC DNA]</scope>
    <source>
        <strain evidence="1">ProJPt-Bp1</strain>
    </source>
</reference>